<keyword evidence="16" id="KW-0594">Phospholipid biosynthesis</keyword>
<dbReference type="AlphaFoldDB" id="A0A9E2BET9"/>
<evidence type="ECO:0000256" key="5">
    <source>
        <dbReference type="ARBA" id="ARBA00010185"/>
    </source>
</evidence>
<dbReference type="GO" id="GO:0016024">
    <property type="term" value="P:CDP-diacylglycerol biosynthetic process"/>
    <property type="evidence" value="ECO:0007669"/>
    <property type="project" value="TreeGrafter"/>
</dbReference>
<sequence length="266" mass="30095">MSELSKRTITALILAPIVLYTTWIPNPYPFFYLIIFIMTLSWWEIITMKNFDTPILLALGGWVMFVVNLYLFLTQQFHFLPFFWAITSVITLVSLFILVEPERGRRVLNRLLVGMIYLGFLLPFILLLKISNPSWAILAFLLTWIFDSGSYFIGKSFGKHAFMPRVSPKKSWEGFLGGLATVIVSSFVISPYLGFNSLALKLSLALIAALLATLGDLSESFIKRAYGVKDSSALLPGHGGFLDRIDSLCFVFLGFYLVYIFGGKFF</sequence>
<evidence type="ECO:0000256" key="19">
    <source>
        <dbReference type="SAM" id="Phobius"/>
    </source>
</evidence>
<accession>A0A9E2BET9</accession>
<comment type="catalytic activity">
    <reaction evidence="1 18">
        <text>a 1,2-diacyl-sn-glycero-3-phosphate + CTP + H(+) = a CDP-1,2-diacyl-sn-glycerol + diphosphate</text>
        <dbReference type="Rhea" id="RHEA:16229"/>
        <dbReference type="ChEBI" id="CHEBI:15378"/>
        <dbReference type="ChEBI" id="CHEBI:33019"/>
        <dbReference type="ChEBI" id="CHEBI:37563"/>
        <dbReference type="ChEBI" id="CHEBI:58332"/>
        <dbReference type="ChEBI" id="CHEBI:58608"/>
        <dbReference type="EC" id="2.7.7.41"/>
    </reaction>
</comment>
<evidence type="ECO:0000256" key="15">
    <source>
        <dbReference type="ARBA" id="ARBA00023136"/>
    </source>
</evidence>
<feature type="transmembrane region" description="Helical" evidence="19">
    <location>
        <begin position="245"/>
        <end position="262"/>
    </location>
</feature>
<dbReference type="PANTHER" id="PTHR46382:SF1">
    <property type="entry name" value="PHOSPHATIDATE CYTIDYLYLTRANSFERASE"/>
    <property type="match status" value="1"/>
</dbReference>
<evidence type="ECO:0000256" key="3">
    <source>
        <dbReference type="ARBA" id="ARBA00005119"/>
    </source>
</evidence>
<evidence type="ECO:0000256" key="12">
    <source>
        <dbReference type="ARBA" id="ARBA00022695"/>
    </source>
</evidence>
<evidence type="ECO:0000313" key="20">
    <source>
        <dbReference type="EMBL" id="MBT9144303.1"/>
    </source>
</evidence>
<keyword evidence="9" id="KW-0444">Lipid biosynthesis</keyword>
<keyword evidence="17" id="KW-1208">Phospholipid metabolism</keyword>
<dbReference type="PANTHER" id="PTHR46382">
    <property type="entry name" value="PHOSPHATIDATE CYTIDYLYLTRANSFERASE"/>
    <property type="match status" value="1"/>
</dbReference>
<organism evidence="20 21">
    <name type="scientific">Psychracetigena formicireducens</name>
    <dbReference type="NCBI Taxonomy" id="2986056"/>
    <lineage>
        <taxon>Bacteria</taxon>
        <taxon>Bacillati</taxon>
        <taxon>Candidatus Lithacetigenota</taxon>
        <taxon>Candidatus Psychracetigena</taxon>
    </lineage>
</organism>
<comment type="similarity">
    <text evidence="5 18">Belongs to the CDS family.</text>
</comment>
<evidence type="ECO:0000256" key="6">
    <source>
        <dbReference type="ARBA" id="ARBA00012487"/>
    </source>
</evidence>
<comment type="subcellular location">
    <subcellularLocation>
        <location evidence="2">Cell membrane</location>
        <topology evidence="2">Multi-pass membrane protein</topology>
    </subcellularLocation>
</comment>
<feature type="transmembrane region" description="Helical" evidence="19">
    <location>
        <begin position="111"/>
        <end position="128"/>
    </location>
</feature>
<evidence type="ECO:0000256" key="17">
    <source>
        <dbReference type="ARBA" id="ARBA00023264"/>
    </source>
</evidence>
<reference evidence="20 21" key="1">
    <citation type="journal article" date="2021" name="bioRxiv">
        <title>Unique metabolic strategies in Hadean analogues reveal hints for primordial physiology.</title>
        <authorList>
            <person name="Nobu M.K."/>
            <person name="Nakai R."/>
            <person name="Tamazawa S."/>
            <person name="Mori H."/>
            <person name="Toyoda A."/>
            <person name="Ijiri A."/>
            <person name="Suzuki S."/>
            <person name="Kurokawa K."/>
            <person name="Kamagata Y."/>
            <person name="Tamaki H."/>
        </authorList>
    </citation>
    <scope>NUCLEOTIDE SEQUENCE [LARGE SCALE GENOMIC DNA]</scope>
    <source>
        <strain evidence="20">BS525</strain>
    </source>
</reference>
<comment type="caution">
    <text evidence="20">The sequence shown here is derived from an EMBL/GenBank/DDBJ whole genome shotgun (WGS) entry which is preliminary data.</text>
</comment>
<keyword evidence="11 18" id="KW-0812">Transmembrane</keyword>
<evidence type="ECO:0000256" key="7">
    <source>
        <dbReference type="ARBA" id="ARBA00019373"/>
    </source>
</evidence>
<evidence type="ECO:0000256" key="14">
    <source>
        <dbReference type="ARBA" id="ARBA00023098"/>
    </source>
</evidence>
<dbReference type="Pfam" id="PF01148">
    <property type="entry name" value="CTP_transf_1"/>
    <property type="match status" value="1"/>
</dbReference>
<keyword evidence="8" id="KW-1003">Cell membrane</keyword>
<evidence type="ECO:0000256" key="2">
    <source>
        <dbReference type="ARBA" id="ARBA00004651"/>
    </source>
</evidence>
<evidence type="ECO:0000256" key="9">
    <source>
        <dbReference type="ARBA" id="ARBA00022516"/>
    </source>
</evidence>
<dbReference type="EMBL" id="QLTW01000003">
    <property type="protein sequence ID" value="MBT9144303.1"/>
    <property type="molecule type" value="Genomic_DNA"/>
</dbReference>
<keyword evidence="15 19" id="KW-0472">Membrane</keyword>
<evidence type="ECO:0000256" key="11">
    <source>
        <dbReference type="ARBA" id="ARBA00022692"/>
    </source>
</evidence>
<keyword evidence="14" id="KW-0443">Lipid metabolism</keyword>
<dbReference type="InterPro" id="IPR000374">
    <property type="entry name" value="PC_trans"/>
</dbReference>
<evidence type="ECO:0000256" key="1">
    <source>
        <dbReference type="ARBA" id="ARBA00001698"/>
    </source>
</evidence>
<feature type="transmembrane region" description="Helical" evidence="19">
    <location>
        <begin position="7"/>
        <end position="24"/>
    </location>
</feature>
<keyword evidence="10 18" id="KW-0808">Transferase</keyword>
<evidence type="ECO:0000313" key="21">
    <source>
        <dbReference type="Proteomes" id="UP000811545"/>
    </source>
</evidence>
<dbReference type="Proteomes" id="UP000811545">
    <property type="component" value="Unassembled WGS sequence"/>
</dbReference>
<feature type="transmembrane region" description="Helical" evidence="19">
    <location>
        <begin position="134"/>
        <end position="153"/>
    </location>
</feature>
<feature type="transmembrane region" description="Helical" evidence="19">
    <location>
        <begin position="174"/>
        <end position="193"/>
    </location>
</feature>
<dbReference type="PROSITE" id="PS01315">
    <property type="entry name" value="CDS"/>
    <property type="match status" value="1"/>
</dbReference>
<evidence type="ECO:0000256" key="16">
    <source>
        <dbReference type="ARBA" id="ARBA00023209"/>
    </source>
</evidence>
<dbReference type="GO" id="GO:0005886">
    <property type="term" value="C:plasma membrane"/>
    <property type="evidence" value="ECO:0007669"/>
    <property type="project" value="UniProtKB-SubCell"/>
</dbReference>
<evidence type="ECO:0000256" key="13">
    <source>
        <dbReference type="ARBA" id="ARBA00022989"/>
    </source>
</evidence>
<keyword evidence="12 18" id="KW-0548">Nucleotidyltransferase</keyword>
<feature type="transmembrane region" description="Helical" evidence="19">
    <location>
        <begin position="30"/>
        <end position="48"/>
    </location>
</feature>
<evidence type="ECO:0000256" key="10">
    <source>
        <dbReference type="ARBA" id="ARBA00022679"/>
    </source>
</evidence>
<keyword evidence="13 19" id="KW-1133">Transmembrane helix</keyword>
<dbReference type="GO" id="GO:0004605">
    <property type="term" value="F:phosphatidate cytidylyltransferase activity"/>
    <property type="evidence" value="ECO:0007669"/>
    <property type="project" value="UniProtKB-EC"/>
</dbReference>
<evidence type="ECO:0000256" key="8">
    <source>
        <dbReference type="ARBA" id="ARBA00022475"/>
    </source>
</evidence>
<name>A0A9E2BET9_PSYF1</name>
<feature type="transmembrane region" description="Helical" evidence="19">
    <location>
        <begin position="55"/>
        <end position="73"/>
    </location>
</feature>
<evidence type="ECO:0000256" key="4">
    <source>
        <dbReference type="ARBA" id="ARBA00005189"/>
    </source>
</evidence>
<protein>
    <recommendedName>
        <fullName evidence="7 18">Phosphatidate cytidylyltransferase</fullName>
        <ecNumber evidence="6 18">2.7.7.41</ecNumber>
    </recommendedName>
</protein>
<feature type="transmembrane region" description="Helical" evidence="19">
    <location>
        <begin position="79"/>
        <end position="99"/>
    </location>
</feature>
<evidence type="ECO:0000256" key="18">
    <source>
        <dbReference type="RuleBase" id="RU003938"/>
    </source>
</evidence>
<proteinExistence type="inferred from homology"/>
<comment type="pathway">
    <text evidence="4">Lipid metabolism.</text>
</comment>
<comment type="pathway">
    <text evidence="3 18">Phospholipid metabolism; CDP-diacylglycerol biosynthesis; CDP-diacylglycerol from sn-glycerol 3-phosphate: step 3/3.</text>
</comment>
<gene>
    <name evidence="20" type="primary">cdsA</name>
    <name evidence="20" type="ORF">DDT42_00135</name>
</gene>
<dbReference type="EC" id="2.7.7.41" evidence="6 18"/>